<proteinExistence type="predicted"/>
<dbReference type="InterPro" id="IPR006750">
    <property type="entry name" value="YdcZ"/>
</dbReference>
<dbReference type="PANTHER" id="PTHR34821:SF2">
    <property type="entry name" value="INNER MEMBRANE PROTEIN YDCZ"/>
    <property type="match status" value="1"/>
</dbReference>
<feature type="transmembrane region" description="Helical" evidence="1">
    <location>
        <begin position="124"/>
        <end position="143"/>
    </location>
</feature>
<sequence>MNLLLIPLVVLAGMGLSMEAGLIGPLGTEVGHLWATLSIFGVGTVLTGLLVLFFGPRNAVSYNQLPGWQMLGSALGPVYVIVLTLATPVIGIGLTMIAVLSGQVAKSLLIDHFGWFGTTAKKVGGERLLALVFIVAALILIAWS</sequence>
<organism evidence="2 3">
    <name type="scientific">Ewingella americana (strain ATCC 33852 / DSM 4580 / CCUG 14506 / JCM 5911 / LMG 7869 / NCTC 12157 / CDC 1468-78)</name>
    <dbReference type="NCBI Taxonomy" id="910964"/>
    <lineage>
        <taxon>Bacteria</taxon>
        <taxon>Pseudomonadati</taxon>
        <taxon>Pseudomonadota</taxon>
        <taxon>Gammaproteobacteria</taxon>
        <taxon>Enterobacterales</taxon>
        <taxon>Yersiniaceae</taxon>
        <taxon>Ewingella</taxon>
    </lineage>
</organism>
<dbReference type="GeneID" id="78379294"/>
<keyword evidence="1" id="KW-0812">Transmembrane</keyword>
<reference evidence="2 3" key="1">
    <citation type="submission" date="2014-05" db="EMBL/GenBank/DDBJ databases">
        <title>ATOL: Assembling a taxonomically balanced genome-scale reconstruction of the evolutionary history of the Enterobacteriaceae.</title>
        <authorList>
            <person name="Plunkett G.III."/>
            <person name="Neeno-Eckwall E.C."/>
            <person name="Glasner J.D."/>
            <person name="Perna N.T."/>
        </authorList>
    </citation>
    <scope>NUCLEOTIDE SEQUENCE [LARGE SCALE GENOMIC DNA]</scope>
    <source>
        <strain evidence="2 3">ATCC 33852</strain>
    </source>
</reference>
<dbReference type="STRING" id="910964.GEAM_0953"/>
<dbReference type="Proteomes" id="UP000028640">
    <property type="component" value="Unassembled WGS sequence"/>
</dbReference>
<name>A0A085GJW4_EWIA3</name>
<feature type="transmembrane region" description="Helical" evidence="1">
    <location>
        <begin position="76"/>
        <end position="104"/>
    </location>
</feature>
<dbReference type="PANTHER" id="PTHR34821">
    <property type="entry name" value="INNER MEMBRANE PROTEIN YDCZ"/>
    <property type="match status" value="1"/>
</dbReference>
<dbReference type="RefSeq" id="WP_034788958.1">
    <property type="nucleotide sequence ID" value="NZ_JMPJ01000032.1"/>
</dbReference>
<feature type="transmembrane region" description="Helical" evidence="1">
    <location>
        <begin position="33"/>
        <end position="55"/>
    </location>
</feature>
<dbReference type="eggNOG" id="COG3238">
    <property type="taxonomic scope" value="Bacteria"/>
</dbReference>
<evidence type="ECO:0000256" key="1">
    <source>
        <dbReference type="SAM" id="Phobius"/>
    </source>
</evidence>
<evidence type="ECO:0000313" key="2">
    <source>
        <dbReference type="EMBL" id="KFC84009.1"/>
    </source>
</evidence>
<evidence type="ECO:0000313" key="3">
    <source>
        <dbReference type="Proteomes" id="UP000028640"/>
    </source>
</evidence>
<gene>
    <name evidence="2" type="ORF">GEAM_0953</name>
</gene>
<accession>A0A085GJW4</accession>
<dbReference type="EMBL" id="JMPJ01000032">
    <property type="protein sequence ID" value="KFC84009.1"/>
    <property type="molecule type" value="Genomic_DNA"/>
</dbReference>
<dbReference type="GO" id="GO:0005886">
    <property type="term" value="C:plasma membrane"/>
    <property type="evidence" value="ECO:0007669"/>
    <property type="project" value="TreeGrafter"/>
</dbReference>
<keyword evidence="1" id="KW-0472">Membrane</keyword>
<comment type="caution">
    <text evidence="2">The sequence shown here is derived from an EMBL/GenBank/DDBJ whole genome shotgun (WGS) entry which is preliminary data.</text>
</comment>
<dbReference type="AlphaFoldDB" id="A0A085GJW4"/>
<keyword evidence="3" id="KW-1185">Reference proteome</keyword>
<dbReference type="Pfam" id="PF04657">
    <property type="entry name" value="DMT_YdcZ"/>
    <property type="match status" value="1"/>
</dbReference>
<keyword evidence="1" id="KW-1133">Transmembrane helix</keyword>
<dbReference type="OrthoDB" id="9097160at2"/>
<evidence type="ECO:0008006" key="4">
    <source>
        <dbReference type="Google" id="ProtNLM"/>
    </source>
</evidence>
<protein>
    <recommendedName>
        <fullName evidence="4">Integral membrane protein</fullName>
    </recommendedName>
</protein>